<sequence>MGLRFYPHSPAMLPGLCCGDRGSLQRRGAPRDQEEIDMLQQKRISELPLLQAAKKNDVSAIQKLLSCRETDLYGRGAVGETALHVAALYDNLEAAVAILKAAPDLINEPMTSQLYEGETALHIAVLNQNLNLVKELIRRGANVTSPRASGTFFTHSAHHLIYFGEHTLSFAACMGNAEIVRLLIESGADLRSQDSLGNTVLHILVHQTNKNVSCTMYDLILSYDKGLSGQRIDKMQNKAGLTPLQLAAKEGNATMFEHLVEKMKKKLLSFGPISYTLYDLTEIDNWAFEQSILKLVSSSKRKEACRILDLPPMKELVNMKWYKYGRPYFCILAFLYVLYIICFSLVCANRPLKPRLNLSSNPRDMTRYIQKSLQESYETPADDIRLVGELISVFGAFGILIIKLPGLLRIRDFRFFKDTVAGGPFHLIIVIHSCLVLVVLLMRVTNTDGEVVPMSSALVFGWCYVMYFARGFEIVGPFTIMLQKMMFGDLLRFLCLMLVVVLGFGTALYIIFQTEDPSQLGMFYSYPVSLYTTYQLLVLVVNSPANYAVNLPMMFSVVYLAFTLICNLLMFNLFIAMMSDTHWRFAQERDELWRLQVVATTVMLEQSLPHFMWSRCGISGADYGLDNRRYICVEHLDISNKGETSLGEEKDNLHHNEKNGQPVHILNETPKEERKEDLERFFQMPYRRNIAQRKSSRGWQILRSTPRELIQGLTNPTFDEEDTYFI</sequence>
<evidence type="ECO:0000313" key="23">
    <source>
        <dbReference type="Proteomes" id="UP001066276"/>
    </source>
</evidence>
<dbReference type="Proteomes" id="UP001066276">
    <property type="component" value="Chromosome 7"/>
</dbReference>
<dbReference type="GO" id="GO:0005262">
    <property type="term" value="F:calcium channel activity"/>
    <property type="evidence" value="ECO:0007669"/>
    <property type="project" value="UniProtKB-KW"/>
</dbReference>
<name>A0AAV7P0M9_PLEWA</name>
<dbReference type="GO" id="GO:0005516">
    <property type="term" value="F:calmodulin binding"/>
    <property type="evidence" value="ECO:0007669"/>
    <property type="project" value="UniProtKB-KW"/>
</dbReference>
<comment type="catalytic activity">
    <reaction evidence="17">
        <text>Ca(2+)(in) = Ca(2+)(out)</text>
        <dbReference type="Rhea" id="RHEA:29671"/>
        <dbReference type="ChEBI" id="CHEBI:29108"/>
    </reaction>
</comment>
<accession>A0AAV7P0M9</accession>
<dbReference type="PANTHER" id="PTHR10582">
    <property type="entry name" value="TRANSIENT RECEPTOR POTENTIAL ION CHANNEL PROTEIN"/>
    <property type="match status" value="1"/>
</dbReference>
<evidence type="ECO:0000256" key="6">
    <source>
        <dbReference type="ARBA" id="ARBA00022673"/>
    </source>
</evidence>
<dbReference type="InterPro" id="IPR005821">
    <property type="entry name" value="Ion_trans_dom"/>
</dbReference>
<organism evidence="22 23">
    <name type="scientific">Pleurodeles waltl</name>
    <name type="common">Iberian ribbed newt</name>
    <dbReference type="NCBI Taxonomy" id="8319"/>
    <lineage>
        <taxon>Eukaryota</taxon>
        <taxon>Metazoa</taxon>
        <taxon>Chordata</taxon>
        <taxon>Craniata</taxon>
        <taxon>Vertebrata</taxon>
        <taxon>Euteleostomi</taxon>
        <taxon>Amphibia</taxon>
        <taxon>Batrachia</taxon>
        <taxon>Caudata</taxon>
        <taxon>Salamandroidea</taxon>
        <taxon>Salamandridae</taxon>
        <taxon>Pleurodelinae</taxon>
        <taxon>Pleurodeles</taxon>
    </lineage>
</organism>
<evidence type="ECO:0000256" key="9">
    <source>
        <dbReference type="ARBA" id="ARBA00022737"/>
    </source>
</evidence>
<evidence type="ECO:0000256" key="2">
    <source>
        <dbReference type="ARBA" id="ARBA00022448"/>
    </source>
</evidence>
<evidence type="ECO:0000256" key="1">
    <source>
        <dbReference type="ARBA" id="ARBA00004651"/>
    </source>
</evidence>
<feature type="compositionally biased region" description="Basic and acidic residues" evidence="19">
    <location>
        <begin position="647"/>
        <end position="658"/>
    </location>
</feature>
<dbReference type="PROSITE" id="PS50088">
    <property type="entry name" value="ANK_REPEAT"/>
    <property type="match status" value="2"/>
</dbReference>
<evidence type="ECO:0000256" key="18">
    <source>
        <dbReference type="PROSITE-ProRule" id="PRU00023"/>
    </source>
</evidence>
<keyword evidence="4" id="KW-0597">Phosphoprotein</keyword>
<dbReference type="GO" id="GO:0046872">
    <property type="term" value="F:metal ion binding"/>
    <property type="evidence" value="ECO:0007669"/>
    <property type="project" value="UniProtKB-KW"/>
</dbReference>
<comment type="subcellular location">
    <subcellularLocation>
        <location evidence="1">Cell membrane</location>
        <topology evidence="1">Multi-pass membrane protein</topology>
    </subcellularLocation>
</comment>
<evidence type="ECO:0000256" key="20">
    <source>
        <dbReference type="SAM" id="Phobius"/>
    </source>
</evidence>
<gene>
    <name evidence="22" type="ORF">NDU88_000364</name>
</gene>
<feature type="transmembrane region" description="Helical" evidence="20">
    <location>
        <begin position="524"/>
        <end position="545"/>
    </location>
</feature>
<dbReference type="NCBIfam" id="TIGR00870">
    <property type="entry name" value="trp"/>
    <property type="match status" value="1"/>
</dbReference>
<proteinExistence type="predicted"/>
<keyword evidence="23" id="KW-1185">Reference proteome</keyword>
<feature type="repeat" description="ANK" evidence="18">
    <location>
        <begin position="163"/>
        <end position="195"/>
    </location>
</feature>
<evidence type="ECO:0000256" key="15">
    <source>
        <dbReference type="ARBA" id="ARBA00023136"/>
    </source>
</evidence>
<protein>
    <recommendedName>
        <fullName evidence="21">Ion transport domain-containing protein</fullName>
    </recommendedName>
</protein>
<feature type="transmembrane region" description="Helical" evidence="20">
    <location>
        <begin position="384"/>
        <end position="404"/>
    </location>
</feature>
<feature type="transmembrane region" description="Helical" evidence="20">
    <location>
        <begin position="557"/>
        <end position="578"/>
    </location>
</feature>
<reference evidence="22" key="1">
    <citation type="journal article" date="2022" name="bioRxiv">
        <title>Sequencing and chromosome-scale assembly of the giantPleurodeles waltlgenome.</title>
        <authorList>
            <person name="Brown T."/>
            <person name="Elewa A."/>
            <person name="Iarovenko S."/>
            <person name="Subramanian E."/>
            <person name="Araus A.J."/>
            <person name="Petzold A."/>
            <person name="Susuki M."/>
            <person name="Suzuki K.-i.T."/>
            <person name="Hayashi T."/>
            <person name="Toyoda A."/>
            <person name="Oliveira C."/>
            <person name="Osipova E."/>
            <person name="Leigh N.D."/>
            <person name="Simon A."/>
            <person name="Yun M.H."/>
        </authorList>
    </citation>
    <scope>NUCLEOTIDE SEQUENCE</scope>
    <source>
        <strain evidence="22">20211129_DDA</strain>
        <tissue evidence="22">Liver</tissue>
    </source>
</reference>
<keyword evidence="7 20" id="KW-0812">Transmembrane</keyword>
<dbReference type="AlphaFoldDB" id="A0AAV7P0M9"/>
<evidence type="ECO:0000256" key="17">
    <source>
        <dbReference type="ARBA" id="ARBA00036634"/>
    </source>
</evidence>
<keyword evidence="16" id="KW-0407">Ion channel</keyword>
<evidence type="ECO:0000256" key="16">
    <source>
        <dbReference type="ARBA" id="ARBA00023303"/>
    </source>
</evidence>
<keyword evidence="10" id="KW-0106">Calcium</keyword>
<keyword evidence="11" id="KW-0112">Calmodulin-binding</keyword>
<feature type="transmembrane region" description="Helical" evidence="20">
    <location>
        <begin position="328"/>
        <end position="346"/>
    </location>
</feature>
<evidence type="ECO:0000256" key="7">
    <source>
        <dbReference type="ARBA" id="ARBA00022692"/>
    </source>
</evidence>
<dbReference type="PRINTS" id="PR01765">
    <property type="entry name" value="ECACCHANNEL"/>
</dbReference>
<dbReference type="Pfam" id="PF00520">
    <property type="entry name" value="Ion_trans"/>
    <property type="match status" value="1"/>
</dbReference>
<evidence type="ECO:0000256" key="4">
    <source>
        <dbReference type="ARBA" id="ARBA00022553"/>
    </source>
</evidence>
<dbReference type="GO" id="GO:0098703">
    <property type="term" value="P:calcium ion import across plasma membrane"/>
    <property type="evidence" value="ECO:0007669"/>
    <property type="project" value="TreeGrafter"/>
</dbReference>
<evidence type="ECO:0000256" key="3">
    <source>
        <dbReference type="ARBA" id="ARBA00022475"/>
    </source>
</evidence>
<dbReference type="PANTHER" id="PTHR10582:SF25">
    <property type="entry name" value="TRANSIENT RECEPTOR POTENTIAL CATION CHANNEL SUBFAMILY V MEMBER 6"/>
    <property type="match status" value="1"/>
</dbReference>
<keyword evidence="15 20" id="KW-0472">Membrane</keyword>
<dbReference type="InterPro" id="IPR008344">
    <property type="entry name" value="TRPV5/TRPV6"/>
</dbReference>
<feature type="transmembrane region" description="Helical" evidence="20">
    <location>
        <begin position="425"/>
        <end position="445"/>
    </location>
</feature>
<evidence type="ECO:0000256" key="13">
    <source>
        <dbReference type="ARBA" id="ARBA00023043"/>
    </source>
</evidence>
<dbReference type="InterPro" id="IPR024862">
    <property type="entry name" value="TRPV"/>
</dbReference>
<dbReference type="SUPFAM" id="SSF48403">
    <property type="entry name" value="Ankyrin repeat"/>
    <property type="match status" value="1"/>
</dbReference>
<keyword evidence="3" id="KW-1003">Cell membrane</keyword>
<keyword evidence="8" id="KW-0479">Metal-binding</keyword>
<keyword evidence="12 20" id="KW-1133">Transmembrane helix</keyword>
<dbReference type="EMBL" id="JANPWB010000011">
    <property type="protein sequence ID" value="KAJ1121845.1"/>
    <property type="molecule type" value="Genomic_DNA"/>
</dbReference>
<dbReference type="PRINTS" id="PR01415">
    <property type="entry name" value="ANKYRIN"/>
</dbReference>
<evidence type="ECO:0000256" key="10">
    <source>
        <dbReference type="ARBA" id="ARBA00022837"/>
    </source>
</evidence>
<dbReference type="CDD" id="cd22192">
    <property type="entry name" value="TRPV5-6"/>
    <property type="match status" value="1"/>
</dbReference>
<evidence type="ECO:0000313" key="22">
    <source>
        <dbReference type="EMBL" id="KAJ1121845.1"/>
    </source>
</evidence>
<evidence type="ECO:0000256" key="8">
    <source>
        <dbReference type="ARBA" id="ARBA00022723"/>
    </source>
</evidence>
<evidence type="ECO:0000256" key="14">
    <source>
        <dbReference type="ARBA" id="ARBA00023065"/>
    </source>
</evidence>
<evidence type="ECO:0000256" key="12">
    <source>
        <dbReference type="ARBA" id="ARBA00022989"/>
    </source>
</evidence>
<feature type="transmembrane region" description="Helical" evidence="20">
    <location>
        <begin position="490"/>
        <end position="512"/>
    </location>
</feature>
<feature type="repeat" description="ANK" evidence="18">
    <location>
        <begin position="116"/>
        <end position="148"/>
    </location>
</feature>
<dbReference type="Pfam" id="PF12796">
    <property type="entry name" value="Ank_2"/>
    <property type="match status" value="2"/>
</dbReference>
<comment type="caution">
    <text evidence="22">The sequence shown here is derived from an EMBL/GenBank/DDBJ whole genome shotgun (WGS) entry which is preliminary data.</text>
</comment>
<evidence type="ECO:0000256" key="19">
    <source>
        <dbReference type="SAM" id="MobiDB-lite"/>
    </source>
</evidence>
<keyword evidence="5" id="KW-0109">Calcium transport</keyword>
<evidence type="ECO:0000256" key="11">
    <source>
        <dbReference type="ARBA" id="ARBA00022860"/>
    </source>
</evidence>
<dbReference type="Gene3D" id="1.25.40.20">
    <property type="entry name" value="Ankyrin repeat-containing domain"/>
    <property type="match status" value="1"/>
</dbReference>
<dbReference type="InterPro" id="IPR036770">
    <property type="entry name" value="Ankyrin_rpt-contain_sf"/>
</dbReference>
<dbReference type="InterPro" id="IPR002110">
    <property type="entry name" value="Ankyrin_rpt"/>
</dbReference>
<keyword evidence="6" id="KW-0107">Calcium channel</keyword>
<feature type="transmembrane region" description="Helical" evidence="20">
    <location>
        <begin position="451"/>
        <end position="469"/>
    </location>
</feature>
<keyword evidence="2" id="KW-0813">Transport</keyword>
<feature type="region of interest" description="Disordered" evidence="19">
    <location>
        <begin position="643"/>
        <end position="672"/>
    </location>
</feature>
<keyword evidence="14" id="KW-0406">Ion transport</keyword>
<keyword evidence="13 18" id="KW-0040">ANK repeat</keyword>
<evidence type="ECO:0000256" key="5">
    <source>
        <dbReference type="ARBA" id="ARBA00022568"/>
    </source>
</evidence>
<feature type="domain" description="Ion transport" evidence="21">
    <location>
        <begin position="399"/>
        <end position="588"/>
    </location>
</feature>
<dbReference type="GO" id="GO:0005886">
    <property type="term" value="C:plasma membrane"/>
    <property type="evidence" value="ECO:0007669"/>
    <property type="project" value="UniProtKB-SubCell"/>
</dbReference>
<dbReference type="SMART" id="SM00248">
    <property type="entry name" value="ANK"/>
    <property type="match status" value="4"/>
</dbReference>
<dbReference type="PROSITE" id="PS50297">
    <property type="entry name" value="ANK_REP_REGION"/>
    <property type="match status" value="2"/>
</dbReference>
<evidence type="ECO:0000259" key="21">
    <source>
        <dbReference type="Pfam" id="PF00520"/>
    </source>
</evidence>
<keyword evidence="9" id="KW-0677">Repeat</keyword>